<feature type="region of interest" description="Disordered" evidence="1">
    <location>
        <begin position="1"/>
        <end position="39"/>
    </location>
</feature>
<feature type="compositionally biased region" description="Basic and acidic residues" evidence="1">
    <location>
        <begin position="15"/>
        <end position="33"/>
    </location>
</feature>
<dbReference type="Proteomes" id="UP000680679">
    <property type="component" value="Chromosome"/>
</dbReference>
<sequence>MTQSHLDSASDPQDLDLRAPEDQDDRQADRIAEEAFGGEANAEQTGALITRFVTSYEQNKDRQALDEWLTAEFRRYPTLWRDEAELESTARDIIATVEASNAARASLQAHLDRGKSRESWLARRIQEGAGIAGVAQVGDYAGRIDQALGEANQRFRDAVTTRAGHISQGETLHGFMAEAEVANRFNLNAQASHSGVRAEVVGSTGYNSPDLVLRNASGEVIPNVQVKTYANTDNLIQNLRRHDYPKGTTLLVHEDQVARVQSEFPDLKVTSTLEVDGVKVAMPTREELATMRYKAQKEQELRQYEWNDVNRINIVKGIGKQALIGATVAAGLQGARILGRRVWNRLQGRENPPPSEDLKEFFQSSIKSSKHVGVQVAVSGAVVVAAKNGLLGTVLKGTPAGRITSAVYIGLENAKILYKLGKGELTGPEALDAMGTVSSSALGGLVGAGLGMTKGAAIGVVFGPVGALVGGFVGGVAGGMAGSPIGNALYAGGKVLAKTAASMLKTLTGGLKEAGAAVLSKLNPLKLFA</sequence>
<gene>
    <name evidence="2" type="ORF">Atep_11010</name>
</gene>
<proteinExistence type="predicted"/>
<accession>A0ABM7QKZ5</accession>
<evidence type="ECO:0000313" key="2">
    <source>
        <dbReference type="EMBL" id="BCU06424.1"/>
    </source>
</evidence>
<reference evidence="2 3" key="1">
    <citation type="submission" date="2021-04" db="EMBL/GenBank/DDBJ databases">
        <title>Complete genome sequencing of Allochromatium tepidum strain NZ.</title>
        <authorList>
            <person name="Tsukatani Y."/>
            <person name="Mori H."/>
        </authorList>
    </citation>
    <scope>NUCLEOTIDE SEQUENCE [LARGE SCALE GENOMIC DNA]</scope>
    <source>
        <strain evidence="2 3">NZ</strain>
    </source>
</reference>
<protein>
    <submittedName>
        <fullName evidence="2">Uncharacterized protein</fullName>
    </submittedName>
</protein>
<dbReference type="RefSeq" id="WP_213380661.1">
    <property type="nucleotide sequence ID" value="NZ_AP024563.1"/>
</dbReference>
<keyword evidence="3" id="KW-1185">Reference proteome</keyword>
<name>A0ABM7QKZ5_9GAMM</name>
<evidence type="ECO:0000256" key="1">
    <source>
        <dbReference type="SAM" id="MobiDB-lite"/>
    </source>
</evidence>
<feature type="compositionally biased region" description="Polar residues" evidence="1">
    <location>
        <begin position="1"/>
        <end position="11"/>
    </location>
</feature>
<organism evidence="2 3">
    <name type="scientific">Allochromatium tepidum</name>
    <dbReference type="NCBI Taxonomy" id="553982"/>
    <lineage>
        <taxon>Bacteria</taxon>
        <taxon>Pseudomonadati</taxon>
        <taxon>Pseudomonadota</taxon>
        <taxon>Gammaproteobacteria</taxon>
        <taxon>Chromatiales</taxon>
        <taxon>Chromatiaceae</taxon>
        <taxon>Allochromatium</taxon>
    </lineage>
</organism>
<evidence type="ECO:0000313" key="3">
    <source>
        <dbReference type="Proteomes" id="UP000680679"/>
    </source>
</evidence>
<dbReference type="EMBL" id="AP024563">
    <property type="protein sequence ID" value="BCU06424.1"/>
    <property type="molecule type" value="Genomic_DNA"/>
</dbReference>